<organism evidence="1 2">
    <name type="scientific">Haloarcula hispanica</name>
    <dbReference type="NCBI Taxonomy" id="51589"/>
    <lineage>
        <taxon>Archaea</taxon>
        <taxon>Methanobacteriati</taxon>
        <taxon>Methanobacteriota</taxon>
        <taxon>Stenosarchaea group</taxon>
        <taxon>Halobacteria</taxon>
        <taxon>Halobacteriales</taxon>
        <taxon>Haloarculaceae</taxon>
        <taxon>Haloarcula</taxon>
    </lineage>
</organism>
<dbReference type="InterPro" id="IPR029063">
    <property type="entry name" value="SAM-dependent_MTases_sf"/>
</dbReference>
<dbReference type="EMBL" id="RQWK01000001">
    <property type="protein sequence ID" value="KAA9411218.1"/>
    <property type="molecule type" value="Genomic_DNA"/>
</dbReference>
<dbReference type="Proteomes" id="UP000326244">
    <property type="component" value="Unassembled WGS sequence"/>
</dbReference>
<keyword evidence="1" id="KW-0489">Methyltransferase</keyword>
<evidence type="ECO:0000313" key="1">
    <source>
        <dbReference type="EMBL" id="KAA9411218.1"/>
    </source>
</evidence>
<keyword evidence="1" id="KW-0808">Transferase</keyword>
<gene>
    <name evidence="1" type="ORF">EGO51_12270</name>
</gene>
<protein>
    <submittedName>
        <fullName evidence="1">Class I SAM-dependent methyltransferase</fullName>
    </submittedName>
</protein>
<sequence>MMADAFEVQEEFRFLGRTFAEYCRLFGLDPSSLGGHSVLDCPGGPGSFTAVASTLANSVVAVDPMYGRTVTDLQTICHDAVEQTVAQLQAQREAFVWSEYGNPATRGRYLRAAAERFLADYARHPGRYVQAGLPELPFESDAFDIVLSANLLFLYDDRLDEQFHADAMLELARVARTEVRVFPLHSLDGSRSAFVDPVRNRVEDAGLTTRFESVPYEFQPGATEALVVTDPAQWV</sequence>
<dbReference type="AlphaFoldDB" id="A0A5J5LP92"/>
<accession>A0A5J5LP92</accession>
<dbReference type="GO" id="GO:0008168">
    <property type="term" value="F:methyltransferase activity"/>
    <property type="evidence" value="ECO:0007669"/>
    <property type="project" value="UniProtKB-KW"/>
</dbReference>
<dbReference type="SUPFAM" id="SSF53335">
    <property type="entry name" value="S-adenosyl-L-methionine-dependent methyltransferases"/>
    <property type="match status" value="1"/>
</dbReference>
<proteinExistence type="predicted"/>
<name>A0A5J5LP92_HALHI</name>
<dbReference type="GO" id="GO:0032259">
    <property type="term" value="P:methylation"/>
    <property type="evidence" value="ECO:0007669"/>
    <property type="project" value="UniProtKB-KW"/>
</dbReference>
<comment type="caution">
    <text evidence="1">The sequence shown here is derived from an EMBL/GenBank/DDBJ whole genome shotgun (WGS) entry which is preliminary data.</text>
</comment>
<evidence type="ECO:0000313" key="2">
    <source>
        <dbReference type="Proteomes" id="UP000326244"/>
    </source>
</evidence>
<reference evidence="1 2" key="1">
    <citation type="submission" date="2018-11" db="EMBL/GenBank/DDBJ databases">
        <title>Genomic analysis of Haloarcula hispanica CBA1121.</title>
        <authorList>
            <person name="Kim Y.B."/>
            <person name="Roh S.W."/>
        </authorList>
    </citation>
    <scope>NUCLEOTIDE SEQUENCE [LARGE SCALE GENOMIC DNA]</scope>
    <source>
        <strain evidence="1 2">CBA1121</strain>
    </source>
</reference>
<dbReference type="Gene3D" id="3.40.50.150">
    <property type="entry name" value="Vaccinia Virus protein VP39"/>
    <property type="match status" value="1"/>
</dbReference>